<sequence>MVKTLQVPHKSADIPLADLLTEITRLTLLLDDLHAQSEQQSSGRGDREICKTAALLDRAYDRATRAGVVPGTAYRTRLADGTEYLLCLTQWGVECRPQMAEQVA</sequence>
<keyword evidence="2" id="KW-1185">Reference proteome</keyword>
<organism evidence="1 2">
    <name type="scientific">Deinococcus humi</name>
    <dbReference type="NCBI Taxonomy" id="662880"/>
    <lineage>
        <taxon>Bacteria</taxon>
        <taxon>Thermotogati</taxon>
        <taxon>Deinococcota</taxon>
        <taxon>Deinococci</taxon>
        <taxon>Deinococcales</taxon>
        <taxon>Deinococcaceae</taxon>
        <taxon>Deinococcus</taxon>
    </lineage>
</organism>
<comment type="caution">
    <text evidence="1">The sequence shown here is derived from an EMBL/GenBank/DDBJ whole genome shotgun (WGS) entry which is preliminary data.</text>
</comment>
<dbReference type="Proteomes" id="UP000552709">
    <property type="component" value="Unassembled WGS sequence"/>
</dbReference>
<dbReference type="EMBL" id="JACHFL010000020">
    <property type="protein sequence ID" value="MBB5365671.1"/>
    <property type="molecule type" value="Genomic_DNA"/>
</dbReference>
<reference evidence="1 2" key="1">
    <citation type="submission" date="2020-08" db="EMBL/GenBank/DDBJ databases">
        <title>Genomic Encyclopedia of Type Strains, Phase IV (KMG-IV): sequencing the most valuable type-strain genomes for metagenomic binning, comparative biology and taxonomic classification.</title>
        <authorList>
            <person name="Goeker M."/>
        </authorList>
    </citation>
    <scope>NUCLEOTIDE SEQUENCE [LARGE SCALE GENOMIC DNA]</scope>
    <source>
        <strain evidence="1 2">DSM 27939</strain>
    </source>
</reference>
<evidence type="ECO:0000313" key="2">
    <source>
        <dbReference type="Proteomes" id="UP000552709"/>
    </source>
</evidence>
<evidence type="ECO:0000313" key="1">
    <source>
        <dbReference type="EMBL" id="MBB5365671.1"/>
    </source>
</evidence>
<proteinExistence type="predicted"/>
<dbReference type="AlphaFoldDB" id="A0A7W8NGM3"/>
<name>A0A7W8NGM3_9DEIO</name>
<gene>
    <name evidence="1" type="ORF">HNQ08_004797</name>
</gene>
<protein>
    <submittedName>
        <fullName evidence="1">Uncharacterized protein</fullName>
    </submittedName>
</protein>
<accession>A0A7W8NGM3</accession>